<evidence type="ECO:0000313" key="2">
    <source>
        <dbReference type="Proteomes" id="UP000552038"/>
    </source>
</evidence>
<gene>
    <name evidence="1" type="ORF">HMI46_17380</name>
</gene>
<proteinExistence type="predicted"/>
<sequence length="155" mass="17889">MPPIWPQNICSLRDFVDMVFKKSSESLINSSHELIIKPEYNIYLELNRIESKLDLKMKVLSWLSRPSFTGVSKKVRTPSYLVSDDEKRIIRIIRAQLSTYELLVIYDNGATDQGSKMGELAVNYNLFRNMNYSLLISESIKISIIINKNIPLQST</sequence>
<dbReference type="InterPro" id="IPR031709">
    <property type="entry name" value="PutAbiC"/>
</dbReference>
<comment type="caution">
    <text evidence="1">The sequence shown here is derived from an EMBL/GenBank/DDBJ whole genome shotgun (WGS) entry which is preliminary data.</text>
</comment>
<dbReference type="AlphaFoldDB" id="A0AAP7A0Q1"/>
<dbReference type="Proteomes" id="UP000552038">
    <property type="component" value="Unassembled WGS sequence"/>
</dbReference>
<dbReference type="EMBL" id="JABFOR010000024">
    <property type="protein sequence ID" value="NOJ72320.1"/>
    <property type="molecule type" value="Genomic_DNA"/>
</dbReference>
<evidence type="ECO:0000313" key="1">
    <source>
        <dbReference type="EMBL" id="NOJ72320.1"/>
    </source>
</evidence>
<accession>A0AAP7A0Q1</accession>
<reference evidence="1 2" key="1">
    <citation type="submission" date="2020-05" db="EMBL/GenBank/DDBJ databases">
        <title>Whole genome sequencing and identification of novel metabolites from Paenibacillus alvei strain JR949.</title>
        <authorList>
            <person name="Rajendhran J."/>
            <person name="Sree Pranav P."/>
            <person name="Mahalakshmi B."/>
            <person name="Karthikeyan R."/>
        </authorList>
    </citation>
    <scope>NUCLEOTIDE SEQUENCE [LARGE SCALE GENOMIC DNA]</scope>
    <source>
        <strain evidence="1 2">JR949</strain>
    </source>
</reference>
<organism evidence="1 2">
    <name type="scientific">Paenibacillus alvei</name>
    <name type="common">Bacillus alvei</name>
    <dbReference type="NCBI Taxonomy" id="44250"/>
    <lineage>
        <taxon>Bacteria</taxon>
        <taxon>Bacillati</taxon>
        <taxon>Bacillota</taxon>
        <taxon>Bacilli</taxon>
        <taxon>Bacillales</taxon>
        <taxon>Paenibacillaceae</taxon>
        <taxon>Paenibacillus</taxon>
    </lineage>
</organism>
<name>A0AAP7A0Q1_PAEAL</name>
<protein>
    <submittedName>
        <fullName evidence="1">Uncharacterized protein</fullName>
    </submittedName>
</protein>
<dbReference type="Pfam" id="PF16872">
    <property type="entry name" value="putAbiC"/>
    <property type="match status" value="1"/>
</dbReference>